<dbReference type="PROSITE" id="PS51318">
    <property type="entry name" value="TAT"/>
    <property type="match status" value="1"/>
</dbReference>
<evidence type="ECO:0000256" key="2">
    <source>
        <dbReference type="ARBA" id="ARBA00008520"/>
    </source>
</evidence>
<protein>
    <submittedName>
        <fullName evidence="7">ABC transporter substrate-binding protein</fullName>
    </submittedName>
</protein>
<evidence type="ECO:0000256" key="1">
    <source>
        <dbReference type="ARBA" id="ARBA00004418"/>
    </source>
</evidence>
<accession>A0ABT0DE41</accession>
<dbReference type="RefSeq" id="WP_247030039.1">
    <property type="nucleotide sequence ID" value="NZ_JALKCH010000009.1"/>
</dbReference>
<dbReference type="InterPro" id="IPR006311">
    <property type="entry name" value="TAT_signal"/>
</dbReference>
<dbReference type="PANTHER" id="PTHR30006">
    <property type="entry name" value="THIAMINE-BINDING PERIPLASMIC PROTEIN-RELATED"/>
    <property type="match status" value="1"/>
</dbReference>
<dbReference type="Gene3D" id="3.40.190.10">
    <property type="entry name" value="Periplasmic binding protein-like II"/>
    <property type="match status" value="2"/>
</dbReference>
<sequence length="354" mass="38293">MTDFRGSGLSRRRFLAGTAAATAAASLGMPGIVRAASDTMTVPNSGGALEEAYKAAYFDTFTAKTGTKILGAPYMDTARIKAMVDANAVDVDAVNIDFAEAAVLAKMGLLEPIDYDIVDRKALEGWAANEHYIVSDVAGTVMGWNTQSFTPETRPKGWAEFFNEAAKPGQRSLWKLAPQTMEIAALGAGIAPDKLYPLDLDAVFASLDRIKPHLTWWTSGAQSAQLLTSGEVDVGTSWNGRLFKPKNDGAPIDYTFDQCIFTCDAFIVPKGVKNKKRAMEFLANLVEAKNQAVFAQHIPYGPTNPEAFALLDAKTKALLPNSPENGKTAVLQNVAYWAEHGDELFGRFNKWLVG</sequence>
<proteinExistence type="inferred from homology"/>
<dbReference type="PANTHER" id="PTHR30006:SF3">
    <property type="entry name" value="THIAMINE-BINDING PERIPLASMIC PROTEIN"/>
    <property type="match status" value="1"/>
</dbReference>
<evidence type="ECO:0000256" key="6">
    <source>
        <dbReference type="SAM" id="SignalP"/>
    </source>
</evidence>
<dbReference type="EMBL" id="JALKCH010000009">
    <property type="protein sequence ID" value="MCK0198139.1"/>
    <property type="molecule type" value="Genomic_DNA"/>
</dbReference>
<dbReference type="CDD" id="cd13589">
    <property type="entry name" value="PBP2_polyamine_RpCGA009"/>
    <property type="match status" value="1"/>
</dbReference>
<dbReference type="InterPro" id="IPR006059">
    <property type="entry name" value="SBP"/>
</dbReference>
<evidence type="ECO:0000256" key="4">
    <source>
        <dbReference type="ARBA" id="ARBA00022729"/>
    </source>
</evidence>
<keyword evidence="5" id="KW-0574">Periplasm</keyword>
<dbReference type="SUPFAM" id="SSF53850">
    <property type="entry name" value="Periplasmic binding protein-like II"/>
    <property type="match status" value="1"/>
</dbReference>
<evidence type="ECO:0000313" key="7">
    <source>
        <dbReference type="EMBL" id="MCK0198139.1"/>
    </source>
</evidence>
<dbReference type="Pfam" id="PF13416">
    <property type="entry name" value="SBP_bac_8"/>
    <property type="match status" value="1"/>
</dbReference>
<evidence type="ECO:0000256" key="5">
    <source>
        <dbReference type="ARBA" id="ARBA00022764"/>
    </source>
</evidence>
<comment type="similarity">
    <text evidence="2">Belongs to the bacterial solute-binding protein 1 family.</text>
</comment>
<keyword evidence="3" id="KW-0813">Transport</keyword>
<reference evidence="7 8" key="1">
    <citation type="submission" date="2022-04" db="EMBL/GenBank/DDBJ databases">
        <authorList>
            <person name="Grouzdev D.S."/>
            <person name="Pantiukh K.S."/>
            <person name="Krutkina M.S."/>
        </authorList>
    </citation>
    <scope>NUCLEOTIDE SEQUENCE [LARGE SCALE GENOMIC DNA]</scope>
    <source>
        <strain evidence="7 8">6x-1</strain>
    </source>
</reference>
<dbReference type="InterPro" id="IPR019546">
    <property type="entry name" value="TAT_signal_bac_arc"/>
</dbReference>
<name>A0ABT0DE41_9HYPH</name>
<organism evidence="7 8">
    <name type="scientific">Ancylobacter crimeensis</name>
    <dbReference type="NCBI Taxonomy" id="2579147"/>
    <lineage>
        <taxon>Bacteria</taxon>
        <taxon>Pseudomonadati</taxon>
        <taxon>Pseudomonadota</taxon>
        <taxon>Alphaproteobacteria</taxon>
        <taxon>Hyphomicrobiales</taxon>
        <taxon>Xanthobacteraceae</taxon>
        <taxon>Ancylobacter</taxon>
    </lineage>
</organism>
<feature type="chain" id="PRO_5045798262" evidence="6">
    <location>
        <begin position="36"/>
        <end position="354"/>
    </location>
</feature>
<evidence type="ECO:0000256" key="3">
    <source>
        <dbReference type="ARBA" id="ARBA00022448"/>
    </source>
</evidence>
<evidence type="ECO:0000313" key="8">
    <source>
        <dbReference type="Proteomes" id="UP001203284"/>
    </source>
</evidence>
<dbReference type="NCBIfam" id="TIGR01409">
    <property type="entry name" value="TAT_signal_seq"/>
    <property type="match status" value="1"/>
</dbReference>
<dbReference type="Proteomes" id="UP001203284">
    <property type="component" value="Unassembled WGS sequence"/>
</dbReference>
<gene>
    <name evidence="7" type="ORF">MWN34_14590</name>
</gene>
<comment type="caution">
    <text evidence="7">The sequence shown here is derived from an EMBL/GenBank/DDBJ whole genome shotgun (WGS) entry which is preliminary data.</text>
</comment>
<comment type="subcellular location">
    <subcellularLocation>
        <location evidence="1">Periplasm</location>
    </subcellularLocation>
</comment>
<keyword evidence="8" id="KW-1185">Reference proteome</keyword>
<keyword evidence="4 6" id="KW-0732">Signal</keyword>
<feature type="signal peptide" evidence="6">
    <location>
        <begin position="1"/>
        <end position="35"/>
    </location>
</feature>